<feature type="transmembrane region" description="Helical" evidence="2">
    <location>
        <begin position="129"/>
        <end position="148"/>
    </location>
</feature>
<organism evidence="3 4">
    <name type="scientific">Denticeps clupeoides</name>
    <name type="common">denticle herring</name>
    <dbReference type="NCBI Taxonomy" id="299321"/>
    <lineage>
        <taxon>Eukaryota</taxon>
        <taxon>Metazoa</taxon>
        <taxon>Chordata</taxon>
        <taxon>Craniata</taxon>
        <taxon>Vertebrata</taxon>
        <taxon>Euteleostomi</taxon>
        <taxon>Actinopterygii</taxon>
        <taxon>Neopterygii</taxon>
        <taxon>Teleostei</taxon>
        <taxon>Clupei</taxon>
        <taxon>Clupeiformes</taxon>
        <taxon>Denticipitoidei</taxon>
        <taxon>Denticipitidae</taxon>
        <taxon>Denticeps</taxon>
    </lineage>
</organism>
<evidence type="ECO:0000256" key="2">
    <source>
        <dbReference type="SAM" id="Phobius"/>
    </source>
</evidence>
<dbReference type="Proteomes" id="UP000694580">
    <property type="component" value="Chromosome 7"/>
</dbReference>
<evidence type="ECO:0000313" key="3">
    <source>
        <dbReference type="Ensembl" id="ENSDCDP00010018010.1"/>
    </source>
</evidence>
<dbReference type="InterPro" id="IPR041056">
    <property type="entry name" value="DUF5585"/>
</dbReference>
<feature type="compositionally biased region" description="Polar residues" evidence="1">
    <location>
        <begin position="34"/>
        <end position="43"/>
    </location>
</feature>
<protein>
    <submittedName>
        <fullName evidence="3">Uncharacterized protein</fullName>
    </submittedName>
</protein>
<reference evidence="3" key="2">
    <citation type="submission" date="2025-08" db="UniProtKB">
        <authorList>
            <consortium name="Ensembl"/>
        </authorList>
    </citation>
    <scope>IDENTIFICATION</scope>
</reference>
<keyword evidence="2" id="KW-0472">Membrane</keyword>
<dbReference type="Ensembl" id="ENSDCDT00010019080.1">
    <property type="protein sequence ID" value="ENSDCDP00010018010.1"/>
    <property type="gene ID" value="ENSDCDG00010008214.1"/>
</dbReference>
<gene>
    <name evidence="3" type="primary">UMAD1</name>
</gene>
<evidence type="ECO:0000313" key="4">
    <source>
        <dbReference type="Proteomes" id="UP000694580"/>
    </source>
</evidence>
<proteinExistence type="predicted"/>
<dbReference type="GeneTree" id="ENSGT00940000153377"/>
<evidence type="ECO:0000256" key="1">
    <source>
        <dbReference type="SAM" id="MobiDB-lite"/>
    </source>
</evidence>
<keyword evidence="2" id="KW-0812">Transmembrane</keyword>
<feature type="compositionally biased region" description="Low complexity" evidence="1">
    <location>
        <begin position="7"/>
        <end position="28"/>
    </location>
</feature>
<reference evidence="3 4" key="1">
    <citation type="submission" date="2020-06" db="EMBL/GenBank/DDBJ databases">
        <authorList>
            <consortium name="Wellcome Sanger Institute Data Sharing"/>
        </authorList>
    </citation>
    <scope>NUCLEOTIDE SEQUENCE [LARGE SCALE GENOMIC DNA]</scope>
</reference>
<dbReference type="Pfam" id="PF17823">
    <property type="entry name" value="DUF5585"/>
    <property type="match status" value="1"/>
</dbReference>
<feature type="compositionally biased region" description="Low complexity" evidence="1">
    <location>
        <begin position="70"/>
        <end position="94"/>
    </location>
</feature>
<keyword evidence="4" id="KW-1185">Reference proteome</keyword>
<feature type="region of interest" description="Disordered" evidence="1">
    <location>
        <begin position="1"/>
        <end position="113"/>
    </location>
</feature>
<dbReference type="AlphaFoldDB" id="A0AAY4BB00"/>
<sequence length="176" mass="18294">MSNSSQTPAPNVSTTVSTSSPKPASPTNQRVPAIQTSHTSTTLLPVVHRTFTTTAAPATSVRVPSPGQPQPAATDQSSPAPTSTSPALHTATAAQSRPPDAPTPPGGEGPVRGSVEEQLAAHLLDTSSLLALLLFGLLFFAVTVAMFTSQAYKSYKRKDYTQVDYLINGMYADSGV</sequence>
<accession>A0AAY4BB00</accession>
<name>A0AAY4BB00_9TELE</name>
<reference evidence="3" key="3">
    <citation type="submission" date="2025-09" db="UniProtKB">
        <authorList>
            <consortium name="Ensembl"/>
        </authorList>
    </citation>
    <scope>IDENTIFICATION</scope>
</reference>
<keyword evidence="2" id="KW-1133">Transmembrane helix</keyword>